<organism evidence="2 3">
    <name type="scientific">Asticcacaulis excentricus (strain ATCC 15261 / DSM 4724 / KCTC 12464 / NCIMB 9791 / VKM B-1370 / CB 48)</name>
    <dbReference type="NCBI Taxonomy" id="573065"/>
    <lineage>
        <taxon>Bacteria</taxon>
        <taxon>Pseudomonadati</taxon>
        <taxon>Pseudomonadota</taxon>
        <taxon>Alphaproteobacteria</taxon>
        <taxon>Caulobacterales</taxon>
        <taxon>Caulobacteraceae</taxon>
        <taxon>Asticcacaulis</taxon>
    </lineage>
</organism>
<keyword evidence="1" id="KW-1133">Transmembrane helix</keyword>
<name>E8RQP1_ASTEC</name>
<protein>
    <submittedName>
        <fullName evidence="2">Uncharacterized protein</fullName>
    </submittedName>
</protein>
<keyword evidence="3" id="KW-1185">Reference proteome</keyword>
<evidence type="ECO:0000313" key="2">
    <source>
        <dbReference type="EMBL" id="ADU13269.1"/>
    </source>
</evidence>
<dbReference type="KEGG" id="aex:Astex_1603"/>
<dbReference type="EMBL" id="CP002395">
    <property type="protein sequence ID" value="ADU13269.1"/>
    <property type="molecule type" value="Genomic_DNA"/>
</dbReference>
<proteinExistence type="predicted"/>
<dbReference type="AlphaFoldDB" id="E8RQP1"/>
<keyword evidence="1" id="KW-0812">Transmembrane</keyword>
<reference evidence="3" key="1">
    <citation type="submission" date="2010-12" db="EMBL/GenBank/DDBJ databases">
        <title>Complete sequence of chromosome 1 of Asticcacaulis excentricus CB 48.</title>
        <authorList>
            <consortium name="US DOE Joint Genome Institute"/>
            <person name="Lucas S."/>
            <person name="Copeland A."/>
            <person name="Lapidus A."/>
            <person name="Cheng J.-F."/>
            <person name="Bruce D."/>
            <person name="Goodwin L."/>
            <person name="Pitluck S."/>
            <person name="Teshima H."/>
            <person name="Davenport K."/>
            <person name="Detter J.C."/>
            <person name="Han C."/>
            <person name="Tapia R."/>
            <person name="Land M."/>
            <person name="Hauser L."/>
            <person name="Jeffries C."/>
            <person name="Kyrpides N."/>
            <person name="Ivanova N."/>
            <person name="Ovchinnikova G."/>
            <person name="Brun Y.V."/>
            <person name="Woyke T."/>
        </authorList>
    </citation>
    <scope>NUCLEOTIDE SEQUENCE [LARGE SCALE GENOMIC DNA]</scope>
    <source>
        <strain evidence="3">ATCC 15261 / DSM 4724 / KCTC 12464 / NCIMB 9791 / VKM B-1370 / CB 48</strain>
    </source>
</reference>
<feature type="transmembrane region" description="Helical" evidence="1">
    <location>
        <begin position="7"/>
        <end position="30"/>
    </location>
</feature>
<keyword evidence="1" id="KW-0472">Membrane</keyword>
<sequence length="36" mass="4066">MLKRTRFIVFECASPLTTMVLIMTLSAQALPNQRAI</sequence>
<dbReference type="Proteomes" id="UP000001492">
    <property type="component" value="Chromosome 1"/>
</dbReference>
<accession>E8RQP1</accession>
<evidence type="ECO:0000313" key="3">
    <source>
        <dbReference type="Proteomes" id="UP000001492"/>
    </source>
</evidence>
<evidence type="ECO:0000256" key="1">
    <source>
        <dbReference type="SAM" id="Phobius"/>
    </source>
</evidence>
<dbReference type="HOGENOM" id="CLU_3354264_0_0_5"/>
<gene>
    <name evidence="2" type="ordered locus">Astex_1603</name>
</gene>